<dbReference type="PANTHER" id="PTHR46797:SF1">
    <property type="entry name" value="METHYLPHOSPHONATE SYNTHASE"/>
    <property type="match status" value="1"/>
</dbReference>
<dbReference type="PANTHER" id="PTHR46797">
    <property type="entry name" value="HTH-TYPE TRANSCRIPTIONAL REGULATOR"/>
    <property type="match status" value="1"/>
</dbReference>
<gene>
    <name evidence="3" type="ORF">SDC9_06669</name>
</gene>
<dbReference type="InterPro" id="IPR010982">
    <property type="entry name" value="Lambda_DNA-bd_dom_sf"/>
</dbReference>
<dbReference type="EMBL" id="VSSQ01000014">
    <property type="protein sequence ID" value="MPL61102.1"/>
    <property type="molecule type" value="Genomic_DNA"/>
</dbReference>
<evidence type="ECO:0000259" key="2">
    <source>
        <dbReference type="PROSITE" id="PS50943"/>
    </source>
</evidence>
<reference evidence="3" key="1">
    <citation type="submission" date="2019-08" db="EMBL/GenBank/DDBJ databases">
        <authorList>
            <person name="Kucharzyk K."/>
            <person name="Murdoch R.W."/>
            <person name="Higgins S."/>
            <person name="Loffler F."/>
        </authorList>
    </citation>
    <scope>NUCLEOTIDE SEQUENCE</scope>
</reference>
<proteinExistence type="predicted"/>
<dbReference type="GO" id="GO:0005829">
    <property type="term" value="C:cytosol"/>
    <property type="evidence" value="ECO:0007669"/>
    <property type="project" value="TreeGrafter"/>
</dbReference>
<feature type="domain" description="HTH cro/C1-type" evidence="2">
    <location>
        <begin position="11"/>
        <end position="65"/>
    </location>
</feature>
<dbReference type="CDD" id="cd00093">
    <property type="entry name" value="HTH_XRE"/>
    <property type="match status" value="1"/>
</dbReference>
<evidence type="ECO:0000313" key="3">
    <source>
        <dbReference type="EMBL" id="MPL61102.1"/>
    </source>
</evidence>
<name>A0A644T4L5_9ZZZZ</name>
<accession>A0A644T4L5</accession>
<dbReference type="Gene3D" id="1.10.260.40">
    <property type="entry name" value="lambda repressor-like DNA-binding domains"/>
    <property type="match status" value="1"/>
</dbReference>
<dbReference type="GO" id="GO:0003700">
    <property type="term" value="F:DNA-binding transcription factor activity"/>
    <property type="evidence" value="ECO:0007669"/>
    <property type="project" value="TreeGrafter"/>
</dbReference>
<evidence type="ECO:0000256" key="1">
    <source>
        <dbReference type="ARBA" id="ARBA00023125"/>
    </source>
</evidence>
<dbReference type="InterPro" id="IPR050807">
    <property type="entry name" value="TransReg_Diox_bact_type"/>
</dbReference>
<dbReference type="InterPro" id="IPR001387">
    <property type="entry name" value="Cro/C1-type_HTH"/>
</dbReference>
<dbReference type="GO" id="GO:0003677">
    <property type="term" value="F:DNA binding"/>
    <property type="evidence" value="ECO:0007669"/>
    <property type="project" value="UniProtKB-KW"/>
</dbReference>
<dbReference type="SMART" id="SM00530">
    <property type="entry name" value="HTH_XRE"/>
    <property type="match status" value="1"/>
</dbReference>
<protein>
    <recommendedName>
        <fullName evidence="2">HTH cro/C1-type domain-containing protein</fullName>
    </recommendedName>
</protein>
<dbReference type="PROSITE" id="PS50943">
    <property type="entry name" value="HTH_CROC1"/>
    <property type="match status" value="1"/>
</dbReference>
<keyword evidence="1" id="KW-0238">DNA-binding</keyword>
<sequence length="112" mass="12444">MKLAELVGENITVRRRQLGLSQKELATLLGITQDAMTRMEKGKIAPKMSRLEDLAAHLQCPVSYFFRTQSDEVLEKATSIAEILMTVPGDGQEALVNLVAETARVMNLKNEK</sequence>
<dbReference type="Pfam" id="PF01381">
    <property type="entry name" value="HTH_3"/>
    <property type="match status" value="1"/>
</dbReference>
<dbReference type="AlphaFoldDB" id="A0A644T4L5"/>
<dbReference type="SUPFAM" id="SSF47413">
    <property type="entry name" value="lambda repressor-like DNA-binding domains"/>
    <property type="match status" value="1"/>
</dbReference>
<organism evidence="3">
    <name type="scientific">bioreactor metagenome</name>
    <dbReference type="NCBI Taxonomy" id="1076179"/>
    <lineage>
        <taxon>unclassified sequences</taxon>
        <taxon>metagenomes</taxon>
        <taxon>ecological metagenomes</taxon>
    </lineage>
</organism>
<comment type="caution">
    <text evidence="3">The sequence shown here is derived from an EMBL/GenBank/DDBJ whole genome shotgun (WGS) entry which is preliminary data.</text>
</comment>